<dbReference type="Gene3D" id="2.160.20.10">
    <property type="entry name" value="Single-stranded right-handed beta-helix, Pectin lyase-like"/>
    <property type="match status" value="1"/>
</dbReference>
<dbReference type="AlphaFoldDB" id="A0AAV0IVG6"/>
<feature type="region of interest" description="Disordered" evidence="3">
    <location>
        <begin position="43"/>
        <end position="73"/>
    </location>
</feature>
<proteinExistence type="predicted"/>
<comment type="caution">
    <text evidence="6">The sequence shown here is derived from an EMBL/GenBank/DDBJ whole genome shotgun (WGS) entry which is preliminary data.</text>
</comment>
<accession>A0AAV0IVG6</accession>
<gene>
    <name evidence="6" type="ORF">LITE_LOCUS11233</name>
</gene>
<feature type="chain" id="PRO_5043874706" description="Rhamnogalacturonase A/B/Epimerase-like pectate lyase domain-containing protein" evidence="4">
    <location>
        <begin position="24"/>
        <end position="475"/>
    </location>
</feature>
<protein>
    <recommendedName>
        <fullName evidence="5">Rhamnogalacturonase A/B/Epimerase-like pectate lyase domain-containing protein</fullName>
    </recommendedName>
</protein>
<dbReference type="PANTHER" id="PTHR33928:SF7">
    <property type="entry name" value="POLYGALACTURONASE QRT3"/>
    <property type="match status" value="1"/>
</dbReference>
<sequence>MRMNRDALFLLIASFTFLLPINGDNSYHLQQMKAMRELRSSISSRRQLAAGDAPAPSPVSISPSPQQMAQVGDSPRVYDVTSYGADPTGGRDSTDAFSTVLSDLVKGPTSGTMLKDIKNFGGAQIHLAGGNYLISKPLRFPSAGVGNVVIVGGSLRASDDFPTDGYLIDLSSKSSSDYDYEYITLRDLMLDSNFRGGGIFLNDAVRITIDNCYVTHFTTDGISVNGGHETLIRNTFIGQHITAGGDPDERKFSGTGIALNGNDNAVTDVVIFSAGVGVMITGQANILTGVHCYNKASGFGGTGIYIKLPGLSQTRIVNSYMDFTGITVEDPVQLTISDTFFLGGAYVVFKSVKGVAKGVSVVNNMFSGSGGDTVRLEGEFNEIGGVLVDGNSVNGGMNLKATVARGSTSANGTSWTVDFNSELLFPNRISHAQYSLVSSTAGAFPRHALRNITGNVVVVESDVPVTASVFAAVSQ</sequence>
<dbReference type="PANTHER" id="PTHR33928">
    <property type="entry name" value="POLYGALACTURONASE QRT3"/>
    <property type="match status" value="1"/>
</dbReference>
<evidence type="ECO:0000256" key="3">
    <source>
        <dbReference type="SAM" id="MobiDB-lite"/>
    </source>
</evidence>
<evidence type="ECO:0000259" key="5">
    <source>
        <dbReference type="Pfam" id="PF12708"/>
    </source>
</evidence>
<evidence type="ECO:0000256" key="1">
    <source>
        <dbReference type="ARBA" id="ARBA00004191"/>
    </source>
</evidence>
<dbReference type="InterPro" id="IPR012334">
    <property type="entry name" value="Pectin_lyas_fold"/>
</dbReference>
<dbReference type="InterPro" id="IPR039279">
    <property type="entry name" value="QRT3-like"/>
</dbReference>
<keyword evidence="4" id="KW-0732">Signal</keyword>
<dbReference type="InterPro" id="IPR011050">
    <property type="entry name" value="Pectin_lyase_fold/virulence"/>
</dbReference>
<evidence type="ECO:0000313" key="7">
    <source>
        <dbReference type="Proteomes" id="UP001154282"/>
    </source>
</evidence>
<dbReference type="Proteomes" id="UP001154282">
    <property type="component" value="Unassembled WGS sequence"/>
</dbReference>
<evidence type="ECO:0000313" key="6">
    <source>
        <dbReference type="EMBL" id="CAI0401494.1"/>
    </source>
</evidence>
<reference evidence="6" key="1">
    <citation type="submission" date="2022-08" db="EMBL/GenBank/DDBJ databases">
        <authorList>
            <person name="Gutierrez-Valencia J."/>
        </authorList>
    </citation>
    <scope>NUCLEOTIDE SEQUENCE</scope>
</reference>
<feature type="domain" description="Rhamnogalacturonase A/B/Epimerase-like pectate lyase" evidence="5">
    <location>
        <begin position="79"/>
        <end position="300"/>
    </location>
</feature>
<evidence type="ECO:0000256" key="4">
    <source>
        <dbReference type="SAM" id="SignalP"/>
    </source>
</evidence>
<dbReference type="Pfam" id="PF12708">
    <property type="entry name" value="Pect-lyase_RHGA_epim"/>
    <property type="match status" value="1"/>
</dbReference>
<organism evidence="6 7">
    <name type="scientific">Linum tenue</name>
    <dbReference type="NCBI Taxonomy" id="586396"/>
    <lineage>
        <taxon>Eukaryota</taxon>
        <taxon>Viridiplantae</taxon>
        <taxon>Streptophyta</taxon>
        <taxon>Embryophyta</taxon>
        <taxon>Tracheophyta</taxon>
        <taxon>Spermatophyta</taxon>
        <taxon>Magnoliopsida</taxon>
        <taxon>eudicotyledons</taxon>
        <taxon>Gunneridae</taxon>
        <taxon>Pentapetalae</taxon>
        <taxon>rosids</taxon>
        <taxon>fabids</taxon>
        <taxon>Malpighiales</taxon>
        <taxon>Linaceae</taxon>
        <taxon>Linum</taxon>
    </lineage>
</organism>
<dbReference type="SUPFAM" id="SSF51126">
    <property type="entry name" value="Pectin lyase-like"/>
    <property type="match status" value="1"/>
</dbReference>
<keyword evidence="2" id="KW-0134">Cell wall</keyword>
<keyword evidence="2" id="KW-0964">Secreted</keyword>
<evidence type="ECO:0000256" key="2">
    <source>
        <dbReference type="ARBA" id="ARBA00022512"/>
    </source>
</evidence>
<dbReference type="SMART" id="SM00710">
    <property type="entry name" value="PbH1"/>
    <property type="match status" value="4"/>
</dbReference>
<comment type="subcellular location">
    <subcellularLocation>
        <location evidence="1">Secreted</location>
        <location evidence="1">Cell wall</location>
    </subcellularLocation>
</comment>
<dbReference type="InterPro" id="IPR024535">
    <property type="entry name" value="RHGA/B-epi-like_pectate_lyase"/>
</dbReference>
<keyword evidence="7" id="KW-1185">Reference proteome</keyword>
<dbReference type="EMBL" id="CAMGYJ010000004">
    <property type="protein sequence ID" value="CAI0401494.1"/>
    <property type="molecule type" value="Genomic_DNA"/>
</dbReference>
<feature type="signal peptide" evidence="4">
    <location>
        <begin position="1"/>
        <end position="23"/>
    </location>
</feature>
<dbReference type="InterPro" id="IPR006626">
    <property type="entry name" value="PbH1"/>
</dbReference>
<name>A0AAV0IVG6_9ROSI</name>
<dbReference type="GO" id="GO:0004650">
    <property type="term" value="F:polygalacturonase activity"/>
    <property type="evidence" value="ECO:0007669"/>
    <property type="project" value="InterPro"/>
</dbReference>